<accession>A0A1M7PY89</accession>
<dbReference type="Proteomes" id="UP000184184">
    <property type="component" value="Unassembled WGS sequence"/>
</dbReference>
<dbReference type="OrthoDB" id="2974444at2"/>
<reference evidence="2 3" key="1">
    <citation type="submission" date="2016-11" db="EMBL/GenBank/DDBJ databases">
        <authorList>
            <person name="Jaros S."/>
            <person name="Januszkiewicz K."/>
            <person name="Wedrychowicz H."/>
        </authorList>
    </citation>
    <scope>NUCLEOTIDE SEQUENCE [LARGE SCALE GENOMIC DNA]</scope>
    <source>
        <strain evidence="2 3">CGMCC 1.10681</strain>
    </source>
</reference>
<keyword evidence="1" id="KW-0472">Membrane</keyword>
<dbReference type="EMBL" id="FRCZ01000005">
    <property type="protein sequence ID" value="SHN22698.1"/>
    <property type="molecule type" value="Genomic_DNA"/>
</dbReference>
<proteinExistence type="predicted"/>
<organism evidence="2 3">
    <name type="scientific">Gracilibacillus kekensis</name>
    <dbReference type="NCBI Taxonomy" id="1027249"/>
    <lineage>
        <taxon>Bacteria</taxon>
        <taxon>Bacillati</taxon>
        <taxon>Bacillota</taxon>
        <taxon>Bacilli</taxon>
        <taxon>Bacillales</taxon>
        <taxon>Bacillaceae</taxon>
        <taxon>Gracilibacillus</taxon>
    </lineage>
</organism>
<evidence type="ECO:0000256" key="1">
    <source>
        <dbReference type="SAM" id="Phobius"/>
    </source>
</evidence>
<sequence>MGIENFWLIVILTASFILLLRHLGLLIIQIIFAILVDQFMHSFLFTIAFIIQILFSLWIAYRVFQAAGYQYQLEMEKTSRIPQHYTIESRSGRRKNFL</sequence>
<name>A0A1M7PY89_9BACI</name>
<dbReference type="RefSeq" id="WP_073202263.1">
    <property type="nucleotide sequence ID" value="NZ_FRCZ01000005.1"/>
</dbReference>
<evidence type="ECO:0000313" key="2">
    <source>
        <dbReference type="EMBL" id="SHN22698.1"/>
    </source>
</evidence>
<keyword evidence="1" id="KW-0812">Transmembrane</keyword>
<gene>
    <name evidence="2" type="ORF">SAMN05216179_2590</name>
</gene>
<keyword evidence="3" id="KW-1185">Reference proteome</keyword>
<keyword evidence="1" id="KW-1133">Transmembrane helix</keyword>
<dbReference type="AlphaFoldDB" id="A0A1M7PY89"/>
<evidence type="ECO:0000313" key="3">
    <source>
        <dbReference type="Proteomes" id="UP000184184"/>
    </source>
</evidence>
<dbReference type="STRING" id="1027249.SAMN05216179_2590"/>
<feature type="transmembrane region" description="Helical" evidence="1">
    <location>
        <begin position="43"/>
        <end position="61"/>
    </location>
</feature>
<feature type="transmembrane region" description="Helical" evidence="1">
    <location>
        <begin position="6"/>
        <end position="36"/>
    </location>
</feature>
<protein>
    <submittedName>
        <fullName evidence="2">Uncharacterized protein</fullName>
    </submittedName>
</protein>